<feature type="transmembrane region" description="Helical" evidence="1">
    <location>
        <begin position="29"/>
        <end position="45"/>
    </location>
</feature>
<dbReference type="RefSeq" id="WP_268601589.1">
    <property type="nucleotide sequence ID" value="NZ_JAMDLV010000006.1"/>
</dbReference>
<evidence type="ECO:0000313" key="2">
    <source>
        <dbReference type="EMBL" id="MCY9521586.1"/>
    </source>
</evidence>
<evidence type="ECO:0000256" key="1">
    <source>
        <dbReference type="SAM" id="Phobius"/>
    </source>
</evidence>
<feature type="transmembrane region" description="Helical" evidence="1">
    <location>
        <begin position="110"/>
        <end position="132"/>
    </location>
</feature>
<keyword evidence="1" id="KW-1133">Transmembrane helix</keyword>
<name>A0ABT4DW52_9BACL</name>
<proteinExistence type="predicted"/>
<evidence type="ECO:0000313" key="3">
    <source>
        <dbReference type="Proteomes" id="UP001207626"/>
    </source>
</evidence>
<organism evidence="2 3">
    <name type="scientific">Paenibacillus apiarius</name>
    <dbReference type="NCBI Taxonomy" id="46240"/>
    <lineage>
        <taxon>Bacteria</taxon>
        <taxon>Bacillati</taxon>
        <taxon>Bacillota</taxon>
        <taxon>Bacilli</taxon>
        <taxon>Bacillales</taxon>
        <taxon>Paenibacillaceae</taxon>
        <taxon>Paenibacillus</taxon>
    </lineage>
</organism>
<gene>
    <name evidence="2" type="ORF">M5X09_18265</name>
</gene>
<dbReference type="Proteomes" id="UP001207626">
    <property type="component" value="Unassembled WGS sequence"/>
</dbReference>
<accession>A0ABT4DW52</accession>
<comment type="caution">
    <text evidence="2">The sequence shown here is derived from an EMBL/GenBank/DDBJ whole genome shotgun (WGS) entry which is preliminary data.</text>
</comment>
<protein>
    <submittedName>
        <fullName evidence="2">Uncharacterized protein</fullName>
    </submittedName>
</protein>
<keyword evidence="1" id="KW-0812">Transmembrane</keyword>
<keyword evidence="3" id="KW-1185">Reference proteome</keyword>
<keyword evidence="1" id="KW-0472">Membrane</keyword>
<reference evidence="2 3" key="1">
    <citation type="submission" date="2022-05" db="EMBL/GenBank/DDBJ databases">
        <title>Genome Sequencing of Bee-Associated Microbes.</title>
        <authorList>
            <person name="Dunlap C."/>
        </authorList>
    </citation>
    <scope>NUCLEOTIDE SEQUENCE [LARGE SCALE GENOMIC DNA]</scope>
    <source>
        <strain evidence="2 3">NRRL NRS-1438</strain>
    </source>
</reference>
<sequence length="172" mass="20041">MHKLLLFICFLFLLGLGNSIYRQDMTNAIFQIVIAIILFLLYVVFRRNARKKADFEGWLLTNREPLMMSSELIYDGIRLDKDSELVQYEVCFSFGLISLRSKTRHYVKGYHYTPLLNLMFTAYTFLFGWWALPFGPIYTLRSIGYNLFSKPKLLHTVVGELALAQTAESKDT</sequence>
<dbReference type="EMBL" id="JAMDLW010000023">
    <property type="protein sequence ID" value="MCY9521586.1"/>
    <property type="molecule type" value="Genomic_DNA"/>
</dbReference>